<evidence type="ECO:0000313" key="4">
    <source>
        <dbReference type="Proteomes" id="UP000520767"/>
    </source>
</evidence>
<dbReference type="Proteomes" id="UP000520767">
    <property type="component" value="Unassembled WGS sequence"/>
</dbReference>
<dbReference type="Gene3D" id="2.60.120.10">
    <property type="entry name" value="Jelly Rolls"/>
    <property type="match status" value="1"/>
</dbReference>
<dbReference type="AlphaFoldDB" id="A0A7W7Q9M4"/>
<dbReference type="GO" id="GO:0051213">
    <property type="term" value="F:dioxygenase activity"/>
    <property type="evidence" value="ECO:0007669"/>
    <property type="project" value="UniProtKB-KW"/>
</dbReference>
<keyword evidence="3" id="KW-0223">Dioxygenase</keyword>
<feature type="signal peptide" evidence="1">
    <location>
        <begin position="1"/>
        <end position="23"/>
    </location>
</feature>
<comment type="caution">
    <text evidence="3">The sequence shown here is derived from an EMBL/GenBank/DDBJ whole genome shotgun (WGS) entry which is preliminary data.</text>
</comment>
<evidence type="ECO:0000259" key="2">
    <source>
        <dbReference type="Pfam" id="PF07883"/>
    </source>
</evidence>
<dbReference type="InterPro" id="IPR013096">
    <property type="entry name" value="Cupin_2"/>
</dbReference>
<feature type="chain" id="PRO_5031160600" evidence="1">
    <location>
        <begin position="24"/>
        <end position="139"/>
    </location>
</feature>
<feature type="domain" description="Cupin type-2" evidence="2">
    <location>
        <begin position="49"/>
        <end position="116"/>
    </location>
</feature>
<dbReference type="EMBL" id="JACHJQ010000006">
    <property type="protein sequence ID" value="MBB4909591.1"/>
    <property type="molecule type" value="Genomic_DNA"/>
</dbReference>
<keyword evidence="3" id="KW-0560">Oxidoreductase</keyword>
<name>A0A7W7Q9M4_9PSEU</name>
<gene>
    <name evidence="3" type="ORF">FHR82_005849</name>
</gene>
<dbReference type="Pfam" id="PF07883">
    <property type="entry name" value="Cupin_2"/>
    <property type="match status" value="1"/>
</dbReference>
<reference evidence="3 4" key="1">
    <citation type="submission" date="2020-08" db="EMBL/GenBank/DDBJ databases">
        <title>Genomic Encyclopedia of Type Strains, Phase III (KMG-III): the genomes of soil and plant-associated and newly described type strains.</title>
        <authorList>
            <person name="Whitman W."/>
        </authorList>
    </citation>
    <scope>NUCLEOTIDE SEQUENCE [LARGE SCALE GENOMIC DNA]</scope>
    <source>
        <strain evidence="3 4">CECT 8960</strain>
    </source>
</reference>
<sequence>MSRILGAVLVAVGLVFVPGTAVATPPSGVTGTVIAQRTVGGTDYVLRTITITPGGYTGWHYHDGPLYAYVRQGTLTRTMADCATTEVSPAGSAIVETPGADHVHIGRNLGGVPVVLDVLHVLPTGSPLSEDAADPGCDL</sequence>
<organism evidence="3 4">
    <name type="scientific">Actinophytocola algeriensis</name>
    <dbReference type="NCBI Taxonomy" id="1768010"/>
    <lineage>
        <taxon>Bacteria</taxon>
        <taxon>Bacillati</taxon>
        <taxon>Actinomycetota</taxon>
        <taxon>Actinomycetes</taxon>
        <taxon>Pseudonocardiales</taxon>
        <taxon>Pseudonocardiaceae</taxon>
    </lineage>
</organism>
<keyword evidence="1" id="KW-0732">Signal</keyword>
<accession>A0A7W7Q9M4</accession>
<evidence type="ECO:0000256" key="1">
    <source>
        <dbReference type="SAM" id="SignalP"/>
    </source>
</evidence>
<protein>
    <submittedName>
        <fullName evidence="3">Quercetin dioxygenase-like cupin family protein</fullName>
    </submittedName>
</protein>
<keyword evidence="4" id="KW-1185">Reference proteome</keyword>
<evidence type="ECO:0000313" key="3">
    <source>
        <dbReference type="EMBL" id="MBB4909591.1"/>
    </source>
</evidence>
<dbReference type="InterPro" id="IPR014710">
    <property type="entry name" value="RmlC-like_jellyroll"/>
</dbReference>
<dbReference type="SUPFAM" id="SSF51182">
    <property type="entry name" value="RmlC-like cupins"/>
    <property type="match status" value="1"/>
</dbReference>
<dbReference type="InterPro" id="IPR011051">
    <property type="entry name" value="RmlC_Cupin_sf"/>
</dbReference>
<proteinExistence type="predicted"/>
<dbReference type="RefSeq" id="WP_184813684.1">
    <property type="nucleotide sequence ID" value="NZ_JACHJQ010000006.1"/>
</dbReference>